<gene>
    <name evidence="1" type="ORF">SAMN04489710_11011</name>
</gene>
<sequence length="109" mass="11669">MQQIGKFSLSNQGGFVVKLQFVYVDSKGEKHHVDGTGGFPIGQTQTADPGDYGVPDGVPVTVYAFVVWGRDNTAEQFFIYSKGNPWTANFTISGTTLDNQLGFTGLSGG</sequence>
<evidence type="ECO:0000313" key="2">
    <source>
        <dbReference type="Proteomes" id="UP000199517"/>
    </source>
</evidence>
<evidence type="ECO:0000313" key="1">
    <source>
        <dbReference type="EMBL" id="SFD95451.1"/>
    </source>
</evidence>
<protein>
    <submittedName>
        <fullName evidence="1">Uncharacterized protein</fullName>
    </submittedName>
</protein>
<reference evidence="2" key="1">
    <citation type="submission" date="2016-10" db="EMBL/GenBank/DDBJ databases">
        <authorList>
            <person name="Varghese N."/>
            <person name="Submissions S."/>
        </authorList>
    </citation>
    <scope>NUCLEOTIDE SEQUENCE [LARGE SCALE GENOMIC DNA]</scope>
    <source>
        <strain evidence="2">DSM 7481</strain>
    </source>
</reference>
<organism evidence="1 2">
    <name type="scientific">Paracidovorax konjaci</name>
    <dbReference type="NCBI Taxonomy" id="32040"/>
    <lineage>
        <taxon>Bacteria</taxon>
        <taxon>Pseudomonadati</taxon>
        <taxon>Pseudomonadota</taxon>
        <taxon>Betaproteobacteria</taxon>
        <taxon>Burkholderiales</taxon>
        <taxon>Comamonadaceae</taxon>
        <taxon>Paracidovorax</taxon>
    </lineage>
</organism>
<dbReference type="AlphaFoldDB" id="A0A1I1WKF7"/>
<dbReference type="OrthoDB" id="964028at2"/>
<accession>A0A1I1WKF7</accession>
<dbReference type="EMBL" id="FOMQ01000010">
    <property type="protein sequence ID" value="SFD95451.1"/>
    <property type="molecule type" value="Genomic_DNA"/>
</dbReference>
<dbReference type="STRING" id="32040.SAMN04489710_11011"/>
<dbReference type="Proteomes" id="UP000199517">
    <property type="component" value="Unassembled WGS sequence"/>
</dbReference>
<keyword evidence="2" id="KW-1185">Reference proteome</keyword>
<name>A0A1I1WKF7_9BURK</name>
<proteinExistence type="predicted"/>